<dbReference type="GO" id="GO:0008742">
    <property type="term" value="F:L-ribulose-phosphate 4-epimerase activity"/>
    <property type="evidence" value="ECO:0007669"/>
    <property type="project" value="UniProtKB-EC"/>
</dbReference>
<name>A0A2N5XMJ3_9HYPH</name>
<evidence type="ECO:0000256" key="8">
    <source>
        <dbReference type="ARBA" id="ARBA00023277"/>
    </source>
</evidence>
<dbReference type="SMART" id="SM01007">
    <property type="entry name" value="Aldolase_II"/>
    <property type="match status" value="1"/>
</dbReference>
<evidence type="ECO:0000259" key="9">
    <source>
        <dbReference type="SMART" id="SM01007"/>
    </source>
</evidence>
<organism evidence="10 11">
    <name type="scientific">Cohaesibacter celericrescens</name>
    <dbReference type="NCBI Taxonomy" id="2067669"/>
    <lineage>
        <taxon>Bacteria</taxon>
        <taxon>Pseudomonadati</taxon>
        <taxon>Pseudomonadota</taxon>
        <taxon>Alphaproteobacteria</taxon>
        <taxon>Hyphomicrobiales</taxon>
        <taxon>Cohaesibacteraceae</taxon>
    </lineage>
</organism>
<comment type="cofactor">
    <cofactor evidence="2">
        <name>Zn(2+)</name>
        <dbReference type="ChEBI" id="CHEBI:29105"/>
    </cofactor>
</comment>
<reference evidence="10 11" key="1">
    <citation type="submission" date="2018-01" db="EMBL/GenBank/DDBJ databases">
        <title>The draft genome sequence of Cohaesibacter sp. H1304.</title>
        <authorList>
            <person name="Wang N.-N."/>
            <person name="Du Z.-J."/>
        </authorList>
    </citation>
    <scope>NUCLEOTIDE SEQUENCE [LARGE SCALE GENOMIC DNA]</scope>
    <source>
        <strain evidence="10 11">H1304</strain>
    </source>
</reference>
<dbReference type="NCBIfam" id="NF006047">
    <property type="entry name" value="PRK08193.1"/>
    <property type="match status" value="1"/>
</dbReference>
<accession>A0A2N5XMJ3</accession>
<dbReference type="GO" id="GO:0019323">
    <property type="term" value="P:pentose catabolic process"/>
    <property type="evidence" value="ECO:0007669"/>
    <property type="project" value="TreeGrafter"/>
</dbReference>
<dbReference type="AlphaFoldDB" id="A0A2N5XMJ3"/>
<dbReference type="RefSeq" id="WP_101535372.1">
    <property type="nucleotide sequence ID" value="NZ_PKUQ01000047.1"/>
</dbReference>
<dbReference type="InterPro" id="IPR050197">
    <property type="entry name" value="Aldolase_class_II_sugar_metab"/>
</dbReference>
<comment type="catalytic activity">
    <reaction evidence="1">
        <text>L-ribulose 5-phosphate = D-xylulose 5-phosphate</text>
        <dbReference type="Rhea" id="RHEA:22368"/>
        <dbReference type="ChEBI" id="CHEBI:57737"/>
        <dbReference type="ChEBI" id="CHEBI:58226"/>
        <dbReference type="EC" id="5.1.3.4"/>
    </reaction>
</comment>
<dbReference type="GO" id="GO:0016832">
    <property type="term" value="F:aldehyde-lyase activity"/>
    <property type="evidence" value="ECO:0007669"/>
    <property type="project" value="TreeGrafter"/>
</dbReference>
<evidence type="ECO:0000256" key="5">
    <source>
        <dbReference type="ARBA" id="ARBA00022723"/>
    </source>
</evidence>
<evidence type="ECO:0000313" key="11">
    <source>
        <dbReference type="Proteomes" id="UP000234881"/>
    </source>
</evidence>
<dbReference type="GO" id="GO:0005829">
    <property type="term" value="C:cytosol"/>
    <property type="evidence" value="ECO:0007669"/>
    <property type="project" value="TreeGrafter"/>
</dbReference>
<evidence type="ECO:0000256" key="7">
    <source>
        <dbReference type="ARBA" id="ARBA00023235"/>
    </source>
</evidence>
<keyword evidence="5" id="KW-0479">Metal-binding</keyword>
<proteinExistence type="inferred from homology"/>
<dbReference type="EMBL" id="PKUQ01000047">
    <property type="protein sequence ID" value="PLW75670.1"/>
    <property type="molecule type" value="Genomic_DNA"/>
</dbReference>
<keyword evidence="7 10" id="KW-0413">Isomerase</keyword>
<dbReference type="PANTHER" id="PTHR22789:SF8">
    <property type="entry name" value="L-RIBULOSE-5-PHOSPHATE 4-EPIMERASE SGBE"/>
    <property type="match status" value="1"/>
</dbReference>
<dbReference type="FunFam" id="3.40.225.10:FF:000001">
    <property type="entry name" value="L-ribulose-5-phosphate 4-epimerase UlaF"/>
    <property type="match status" value="1"/>
</dbReference>
<dbReference type="Gene3D" id="3.40.225.10">
    <property type="entry name" value="Class II aldolase/adducin N-terminal domain"/>
    <property type="match status" value="1"/>
</dbReference>
<keyword evidence="6" id="KW-0862">Zinc</keyword>
<keyword evidence="8" id="KW-0119">Carbohydrate metabolism</keyword>
<dbReference type="SUPFAM" id="SSF53639">
    <property type="entry name" value="AraD/HMP-PK domain-like"/>
    <property type="match status" value="1"/>
</dbReference>
<comment type="caution">
    <text evidence="10">The sequence shown here is derived from an EMBL/GenBank/DDBJ whole genome shotgun (WGS) entry which is preliminary data.</text>
</comment>
<dbReference type="GO" id="GO:0046872">
    <property type="term" value="F:metal ion binding"/>
    <property type="evidence" value="ECO:0007669"/>
    <property type="project" value="UniProtKB-KW"/>
</dbReference>
<evidence type="ECO:0000256" key="1">
    <source>
        <dbReference type="ARBA" id="ARBA00001726"/>
    </source>
</evidence>
<dbReference type="Pfam" id="PF00596">
    <property type="entry name" value="Aldolase_II"/>
    <property type="match status" value="1"/>
</dbReference>
<dbReference type="Proteomes" id="UP000234881">
    <property type="component" value="Unassembled WGS sequence"/>
</dbReference>
<evidence type="ECO:0000313" key="10">
    <source>
        <dbReference type="EMBL" id="PLW75670.1"/>
    </source>
</evidence>
<dbReference type="EC" id="5.1.3.4" evidence="4"/>
<evidence type="ECO:0000256" key="4">
    <source>
        <dbReference type="ARBA" id="ARBA00013186"/>
    </source>
</evidence>
<dbReference type="OrthoDB" id="5291399at2"/>
<evidence type="ECO:0000256" key="3">
    <source>
        <dbReference type="ARBA" id="ARBA00010037"/>
    </source>
</evidence>
<evidence type="ECO:0000256" key="2">
    <source>
        <dbReference type="ARBA" id="ARBA00001947"/>
    </source>
</evidence>
<dbReference type="InterPro" id="IPR001303">
    <property type="entry name" value="Aldolase_II/adducin_N"/>
</dbReference>
<keyword evidence="11" id="KW-1185">Reference proteome</keyword>
<protein>
    <recommendedName>
        <fullName evidence="4">L-ribulose-5-phosphate 4-epimerase</fullName>
        <ecNumber evidence="4">5.1.3.4</ecNumber>
    </recommendedName>
</protein>
<gene>
    <name evidence="10" type="primary">araD</name>
    <name evidence="10" type="ORF">C0081_18695</name>
</gene>
<comment type="similarity">
    <text evidence="3">Belongs to the aldolase class II family. AraD/FucA subfamily.</text>
</comment>
<dbReference type="PANTHER" id="PTHR22789">
    <property type="entry name" value="FUCULOSE PHOSPHATE ALDOLASE"/>
    <property type="match status" value="1"/>
</dbReference>
<feature type="domain" description="Class II aldolase/adducin N-terminal" evidence="9">
    <location>
        <begin position="7"/>
        <end position="195"/>
    </location>
</feature>
<dbReference type="InterPro" id="IPR036409">
    <property type="entry name" value="Aldolase_II/adducin_N_sf"/>
</dbReference>
<evidence type="ECO:0000256" key="6">
    <source>
        <dbReference type="ARBA" id="ARBA00022833"/>
    </source>
</evidence>
<sequence length="229" mass="25348">MLSHLREAVYRANIELNDRGVVLYTWGNVSAIDRERGLVVIKPSGVPYETMTADDMVVVDLENNVVWGDKKPSSDTKTHTVLYKAFSQIGGISHTHSRHAVAWAQARREIPCLGTTQADYCAGVVPCTDPLSIEDVTRDYEGATGEAIIRRFEGLDPVAVPMVLLAGHGPFAWGKDADESVRNAVILEEIAHMATITATVSSPLKPLENYVVDYHYQRKHGKDAWYGQR</sequence>